<dbReference type="EMBL" id="BMAW01049608">
    <property type="protein sequence ID" value="GFS71349.1"/>
    <property type="molecule type" value="Genomic_DNA"/>
</dbReference>
<accession>A0A8X6MPN7</accession>
<sequence length="125" mass="14352">MNSSRVIGLSPYSPKVDLQKDNAPEFNSTAVATKSYGPFQEVEKDSRNRSFHVVTNIPRGIDAANFFEFKKRREQEKNPYAAASAANYSMKRLPHYKNQLMKLQSMGRLSIKHGYFETMQRLMVS</sequence>
<proteinExistence type="predicted"/>
<evidence type="ECO:0000313" key="2">
    <source>
        <dbReference type="Proteomes" id="UP000887013"/>
    </source>
</evidence>
<dbReference type="AlphaFoldDB" id="A0A8X6MPN7"/>
<reference evidence="1" key="1">
    <citation type="submission" date="2020-08" db="EMBL/GenBank/DDBJ databases">
        <title>Multicomponent nature underlies the extraordinary mechanical properties of spider dragline silk.</title>
        <authorList>
            <person name="Kono N."/>
            <person name="Nakamura H."/>
            <person name="Mori M."/>
            <person name="Yoshida Y."/>
            <person name="Ohtoshi R."/>
            <person name="Malay A.D."/>
            <person name="Moran D.A.P."/>
            <person name="Tomita M."/>
            <person name="Numata K."/>
            <person name="Arakawa K."/>
        </authorList>
    </citation>
    <scope>NUCLEOTIDE SEQUENCE</scope>
</reference>
<organism evidence="1 2">
    <name type="scientific">Nephila pilipes</name>
    <name type="common">Giant wood spider</name>
    <name type="synonym">Nephila maculata</name>
    <dbReference type="NCBI Taxonomy" id="299642"/>
    <lineage>
        <taxon>Eukaryota</taxon>
        <taxon>Metazoa</taxon>
        <taxon>Ecdysozoa</taxon>
        <taxon>Arthropoda</taxon>
        <taxon>Chelicerata</taxon>
        <taxon>Arachnida</taxon>
        <taxon>Araneae</taxon>
        <taxon>Araneomorphae</taxon>
        <taxon>Entelegynae</taxon>
        <taxon>Araneoidea</taxon>
        <taxon>Nephilidae</taxon>
        <taxon>Nephila</taxon>
    </lineage>
</organism>
<evidence type="ECO:0000313" key="1">
    <source>
        <dbReference type="EMBL" id="GFS71349.1"/>
    </source>
</evidence>
<dbReference type="Proteomes" id="UP000887013">
    <property type="component" value="Unassembled WGS sequence"/>
</dbReference>
<comment type="caution">
    <text evidence="1">The sequence shown here is derived from an EMBL/GenBank/DDBJ whole genome shotgun (WGS) entry which is preliminary data.</text>
</comment>
<keyword evidence="2" id="KW-1185">Reference proteome</keyword>
<name>A0A8X6MPN7_NEPPI</name>
<protein>
    <submittedName>
        <fullName evidence="1">Uncharacterized protein</fullName>
    </submittedName>
</protein>
<gene>
    <name evidence="1" type="ORF">NPIL_127021</name>
</gene>